<protein>
    <submittedName>
        <fullName evidence="2">Uncharacterized protein</fullName>
    </submittedName>
</protein>
<evidence type="ECO:0000313" key="2">
    <source>
        <dbReference type="RefSeq" id="XP_030988229.1"/>
    </source>
</evidence>
<dbReference type="Gene3D" id="3.40.50.980">
    <property type="match status" value="1"/>
</dbReference>
<reference evidence="2" key="1">
    <citation type="journal article" date="2019" name="Mol. Biol. Evol.">
        <title>Blast fungal genomes show frequent chromosomal changes, gene gains and losses, and effector gene turnover.</title>
        <authorList>
            <person name="Gomez Luciano L.B."/>
            <person name="Jason Tsai I."/>
            <person name="Chuma I."/>
            <person name="Tosa Y."/>
            <person name="Chen Y.H."/>
            <person name="Li J.Y."/>
            <person name="Li M.Y."/>
            <person name="Jade Lu M.Y."/>
            <person name="Nakayashiki H."/>
            <person name="Li W.H."/>
        </authorList>
    </citation>
    <scope>NUCLEOTIDE SEQUENCE</scope>
    <source>
        <strain evidence="2">NI907</strain>
    </source>
</reference>
<evidence type="ECO:0000313" key="1">
    <source>
        <dbReference type="Proteomes" id="UP000515153"/>
    </source>
</evidence>
<accession>A0A6P8BMX8</accession>
<organism evidence="1 2">
    <name type="scientific">Pyricularia grisea</name>
    <name type="common">Crabgrass-specific blast fungus</name>
    <name type="synonym">Magnaporthe grisea</name>
    <dbReference type="NCBI Taxonomy" id="148305"/>
    <lineage>
        <taxon>Eukaryota</taxon>
        <taxon>Fungi</taxon>
        <taxon>Dikarya</taxon>
        <taxon>Ascomycota</taxon>
        <taxon>Pezizomycotina</taxon>
        <taxon>Sordariomycetes</taxon>
        <taxon>Sordariomycetidae</taxon>
        <taxon>Magnaporthales</taxon>
        <taxon>Pyriculariaceae</taxon>
        <taxon>Pyricularia</taxon>
    </lineage>
</organism>
<gene>
    <name evidence="2" type="ORF">PgNI_02467</name>
</gene>
<sequence>MAVTVDRIVDVLNWADAKGTAAVFQSLTSASICSILAILRACLTVVAPDPRSGSTRLSQLKAASNLYCLLINDSTLPSCDKMQAPGISDSINSARLSDLVLNLFNTEQPRLPAAARLAEAAALTLTSGSTGVP</sequence>
<reference evidence="2" key="2">
    <citation type="submission" date="2019-10" db="EMBL/GenBank/DDBJ databases">
        <authorList>
            <consortium name="NCBI Genome Project"/>
        </authorList>
    </citation>
    <scope>NUCLEOTIDE SEQUENCE</scope>
    <source>
        <strain evidence="2">NI907</strain>
    </source>
</reference>
<dbReference type="KEGG" id="pgri:PgNI_02467"/>
<dbReference type="GeneID" id="41957445"/>
<dbReference type="Proteomes" id="UP000515153">
    <property type="component" value="Unplaced"/>
</dbReference>
<dbReference type="RefSeq" id="XP_030988229.1">
    <property type="nucleotide sequence ID" value="XM_031122533.1"/>
</dbReference>
<dbReference type="AlphaFoldDB" id="A0A6P8BMX8"/>
<reference evidence="2" key="3">
    <citation type="submission" date="2025-08" db="UniProtKB">
        <authorList>
            <consortium name="RefSeq"/>
        </authorList>
    </citation>
    <scope>IDENTIFICATION</scope>
    <source>
        <strain evidence="2">NI907</strain>
    </source>
</reference>
<proteinExistence type="predicted"/>
<keyword evidence="1" id="KW-1185">Reference proteome</keyword>
<dbReference type="SUPFAM" id="SSF56801">
    <property type="entry name" value="Acetyl-CoA synthetase-like"/>
    <property type="match status" value="1"/>
</dbReference>
<name>A0A6P8BMX8_PYRGI</name>